<keyword evidence="1" id="KW-0695">RNA-directed DNA polymerase</keyword>
<dbReference type="Proteomes" id="UP000036403">
    <property type="component" value="Unassembled WGS sequence"/>
</dbReference>
<reference evidence="1 2" key="1">
    <citation type="submission" date="2015-04" db="EMBL/GenBank/DDBJ databases">
        <title>Lasius niger genome sequencing.</title>
        <authorList>
            <person name="Konorov E.A."/>
            <person name="Nikitin M.A."/>
            <person name="Kirill M.V."/>
            <person name="Chang P."/>
        </authorList>
    </citation>
    <scope>NUCLEOTIDE SEQUENCE [LARGE SCALE GENOMIC DNA]</scope>
    <source>
        <tissue evidence="1">Whole</tissue>
    </source>
</reference>
<dbReference type="GO" id="GO:0003964">
    <property type="term" value="F:RNA-directed DNA polymerase activity"/>
    <property type="evidence" value="ECO:0007669"/>
    <property type="project" value="UniProtKB-KW"/>
</dbReference>
<dbReference type="EMBL" id="LBMM01009160">
    <property type="protein sequence ID" value="KMQ88342.1"/>
    <property type="molecule type" value="Genomic_DNA"/>
</dbReference>
<evidence type="ECO:0000313" key="2">
    <source>
        <dbReference type="Proteomes" id="UP000036403"/>
    </source>
</evidence>
<keyword evidence="1" id="KW-0808">Transferase</keyword>
<keyword evidence="1" id="KW-0548">Nucleotidyltransferase</keyword>
<accession>A0A0J7KDB0</accession>
<name>A0A0J7KDB0_LASNI</name>
<dbReference type="PaxDb" id="67767-A0A0J7KDB0"/>
<dbReference type="AlphaFoldDB" id="A0A0J7KDB0"/>
<sequence>MVIPKVHHQLALGAVTIGTLNKTDKIIRSTVRQWLALPHDVPNAYFHATVKDGGLGIPSLRWLAPLQRRGRILAARNTHYQQGFDDFASEELARCTKRLTDHGRILNTPEILNKRWADNLYGMIDGAGLKESNGTLH</sequence>
<comment type="caution">
    <text evidence="1">The sequence shown here is derived from an EMBL/GenBank/DDBJ whole genome shotgun (WGS) entry which is preliminary data.</text>
</comment>
<evidence type="ECO:0000313" key="1">
    <source>
        <dbReference type="EMBL" id="KMQ88342.1"/>
    </source>
</evidence>
<gene>
    <name evidence="1" type="ORF">RF55_12195</name>
</gene>
<keyword evidence="2" id="KW-1185">Reference proteome</keyword>
<dbReference type="STRING" id="67767.A0A0J7KDB0"/>
<protein>
    <submittedName>
        <fullName evidence="1">Reverse transcriptase</fullName>
    </submittedName>
</protein>
<proteinExistence type="predicted"/>
<dbReference type="OrthoDB" id="8195432at2759"/>
<organism evidence="1 2">
    <name type="scientific">Lasius niger</name>
    <name type="common">Black garden ant</name>
    <dbReference type="NCBI Taxonomy" id="67767"/>
    <lineage>
        <taxon>Eukaryota</taxon>
        <taxon>Metazoa</taxon>
        <taxon>Ecdysozoa</taxon>
        <taxon>Arthropoda</taxon>
        <taxon>Hexapoda</taxon>
        <taxon>Insecta</taxon>
        <taxon>Pterygota</taxon>
        <taxon>Neoptera</taxon>
        <taxon>Endopterygota</taxon>
        <taxon>Hymenoptera</taxon>
        <taxon>Apocrita</taxon>
        <taxon>Aculeata</taxon>
        <taxon>Formicoidea</taxon>
        <taxon>Formicidae</taxon>
        <taxon>Formicinae</taxon>
        <taxon>Lasius</taxon>
        <taxon>Lasius</taxon>
    </lineage>
</organism>